<dbReference type="PIRSF" id="PIRSF005739">
    <property type="entry name" value="O-mtase"/>
    <property type="match status" value="1"/>
</dbReference>
<dbReference type="Pfam" id="PF00891">
    <property type="entry name" value="Methyltransf_2"/>
    <property type="match status" value="1"/>
</dbReference>
<dbReference type="Pfam" id="PF08100">
    <property type="entry name" value="Dimerisation"/>
    <property type="match status" value="1"/>
</dbReference>
<feature type="domain" description="O-methyltransferase C-terminal" evidence="5">
    <location>
        <begin position="129"/>
        <end position="336"/>
    </location>
</feature>
<dbReference type="InterPro" id="IPR001077">
    <property type="entry name" value="COMT_C"/>
</dbReference>
<sequence length="355" mass="39312">MALAGQTLLDAQLDLWQNTFAFVKSMALKSALDLRIAETIQHHGGGATLSQIATRAMVPPAKIPCLSRLMRVLTATGVFSAQQAPSGIRSCEQLLYTLTPMSRLLVGSRNQVPITAMLLQSTLVSSLFELGGWLRRERPEPCMFQLRNDHTLWELADRDPAFNALFNSGMESDTEFIMDIVVNEFGEVFHGIDSLIDVGGGHGAAAHAIVKAFPHLKCSVLDLGHVVADAPNDTNVHYIAGDMFETVPPASVIFLKWVLHDWNDEECVKILKNCKKAIPPRDEGGKVVIIDIVIGAGQSDKKQKEMQVVFDLFIMFINGTERDENQWKKIFFEAGFCDYKITPVLGVRSLIEVYP</sequence>
<dbReference type="InterPro" id="IPR029063">
    <property type="entry name" value="SAM-dependent_MTases_sf"/>
</dbReference>
<dbReference type="AlphaFoldDB" id="A0A2S3IEF9"/>
<dbReference type="FunFam" id="3.40.50.150:FF:000057">
    <property type="entry name" value="O-methyltransferase ZRP4"/>
    <property type="match status" value="1"/>
</dbReference>
<dbReference type="SUPFAM" id="SSF46785">
    <property type="entry name" value="Winged helix' DNA-binding domain"/>
    <property type="match status" value="1"/>
</dbReference>
<dbReference type="InterPro" id="IPR012967">
    <property type="entry name" value="COMT_dimerisation"/>
</dbReference>
<dbReference type="SUPFAM" id="SSF53335">
    <property type="entry name" value="S-adenosyl-L-methionine-dependent methyltransferases"/>
    <property type="match status" value="1"/>
</dbReference>
<dbReference type="GO" id="GO:0046983">
    <property type="term" value="F:protein dimerization activity"/>
    <property type="evidence" value="ECO:0007669"/>
    <property type="project" value="InterPro"/>
</dbReference>
<name>A0A2S3IEF9_9POAL</name>
<dbReference type="Proteomes" id="UP000243499">
    <property type="component" value="Chromosome 8"/>
</dbReference>
<evidence type="ECO:0000256" key="4">
    <source>
        <dbReference type="PIRSR" id="PIRSR005739-1"/>
    </source>
</evidence>
<dbReference type="Gene3D" id="3.40.50.150">
    <property type="entry name" value="Vaccinia Virus protein VP39"/>
    <property type="match status" value="1"/>
</dbReference>
<dbReference type="InterPro" id="IPR016461">
    <property type="entry name" value="COMT-like"/>
</dbReference>
<dbReference type="InterPro" id="IPR036388">
    <property type="entry name" value="WH-like_DNA-bd_sf"/>
</dbReference>
<evidence type="ECO:0000259" key="5">
    <source>
        <dbReference type="Pfam" id="PF00891"/>
    </source>
</evidence>
<dbReference type="Gramene" id="PAN42835">
    <property type="protein sequence ID" value="PAN42835"/>
    <property type="gene ID" value="PAHAL_8G191000"/>
</dbReference>
<gene>
    <name evidence="7" type="ORF">PAHAL_8G191000</name>
</gene>
<dbReference type="PROSITE" id="PS51683">
    <property type="entry name" value="SAM_OMT_II"/>
    <property type="match status" value="1"/>
</dbReference>
<evidence type="ECO:0000256" key="1">
    <source>
        <dbReference type="ARBA" id="ARBA00022603"/>
    </source>
</evidence>
<keyword evidence="2" id="KW-0808">Transferase</keyword>
<evidence type="ECO:0008006" key="8">
    <source>
        <dbReference type="Google" id="ProtNLM"/>
    </source>
</evidence>
<feature type="domain" description="O-methyltransferase dimerisation" evidence="6">
    <location>
        <begin position="16"/>
        <end position="107"/>
    </location>
</feature>
<evidence type="ECO:0000259" key="6">
    <source>
        <dbReference type="Pfam" id="PF08100"/>
    </source>
</evidence>
<accession>A0A2S3IEF9</accession>
<proteinExistence type="predicted"/>
<reference evidence="7" key="1">
    <citation type="submission" date="2018-04" db="EMBL/GenBank/DDBJ databases">
        <title>WGS assembly of Panicum hallii.</title>
        <authorList>
            <person name="Lovell J."/>
            <person name="Jenkins J."/>
            <person name="Lowry D."/>
            <person name="Mamidi S."/>
            <person name="Sreedasyam A."/>
            <person name="Weng X."/>
            <person name="Barry K."/>
            <person name="Bonette J."/>
            <person name="Campitelli B."/>
            <person name="Daum C."/>
            <person name="Gordon S."/>
            <person name="Gould B."/>
            <person name="Lipzen A."/>
            <person name="Macqueen A."/>
            <person name="Palacio-Mejia J."/>
            <person name="Plott C."/>
            <person name="Shakirov E."/>
            <person name="Shu S."/>
            <person name="Yoshinaga Y."/>
            <person name="Zane M."/>
            <person name="Rokhsar D."/>
            <person name="Grimwood J."/>
            <person name="Schmutz J."/>
            <person name="Juenger T."/>
        </authorList>
    </citation>
    <scope>NUCLEOTIDE SEQUENCE [LARGE SCALE GENOMIC DNA]</scope>
    <source>
        <strain evidence="7">FIL2</strain>
    </source>
</reference>
<dbReference type="InterPro" id="IPR036390">
    <property type="entry name" value="WH_DNA-bd_sf"/>
</dbReference>
<evidence type="ECO:0000256" key="3">
    <source>
        <dbReference type="ARBA" id="ARBA00022691"/>
    </source>
</evidence>
<dbReference type="GO" id="GO:0008757">
    <property type="term" value="F:S-adenosylmethionine-dependent methyltransferase activity"/>
    <property type="evidence" value="ECO:0007669"/>
    <property type="project" value="UniProtKB-ARBA"/>
</dbReference>
<keyword evidence="1" id="KW-0489">Methyltransferase</keyword>
<organism evidence="7">
    <name type="scientific">Panicum hallii</name>
    <dbReference type="NCBI Taxonomy" id="206008"/>
    <lineage>
        <taxon>Eukaryota</taxon>
        <taxon>Viridiplantae</taxon>
        <taxon>Streptophyta</taxon>
        <taxon>Embryophyta</taxon>
        <taxon>Tracheophyta</taxon>
        <taxon>Spermatophyta</taxon>
        <taxon>Magnoliopsida</taxon>
        <taxon>Liliopsida</taxon>
        <taxon>Poales</taxon>
        <taxon>Poaceae</taxon>
        <taxon>PACMAD clade</taxon>
        <taxon>Panicoideae</taxon>
        <taxon>Panicodae</taxon>
        <taxon>Paniceae</taxon>
        <taxon>Panicinae</taxon>
        <taxon>Panicum</taxon>
        <taxon>Panicum sect. Panicum</taxon>
    </lineage>
</organism>
<feature type="active site" description="Proton acceptor" evidence="4">
    <location>
        <position position="260"/>
    </location>
</feature>
<evidence type="ECO:0000256" key="2">
    <source>
        <dbReference type="ARBA" id="ARBA00022679"/>
    </source>
</evidence>
<dbReference type="Gene3D" id="1.10.10.10">
    <property type="entry name" value="Winged helix-like DNA-binding domain superfamily/Winged helix DNA-binding domain"/>
    <property type="match status" value="1"/>
</dbReference>
<dbReference type="EMBL" id="CM008053">
    <property type="protein sequence ID" value="PAN42835.1"/>
    <property type="molecule type" value="Genomic_DNA"/>
</dbReference>
<dbReference type="GO" id="GO:0008171">
    <property type="term" value="F:O-methyltransferase activity"/>
    <property type="evidence" value="ECO:0007669"/>
    <property type="project" value="InterPro"/>
</dbReference>
<keyword evidence="3" id="KW-0949">S-adenosyl-L-methionine</keyword>
<protein>
    <recommendedName>
        <fullName evidence="8">O-methyltransferase domain-containing protein</fullName>
    </recommendedName>
</protein>
<dbReference type="PANTHER" id="PTHR11746">
    <property type="entry name" value="O-METHYLTRANSFERASE"/>
    <property type="match status" value="1"/>
</dbReference>
<evidence type="ECO:0000313" key="7">
    <source>
        <dbReference type="EMBL" id="PAN42835.1"/>
    </source>
</evidence>
<dbReference type="GO" id="GO:0032259">
    <property type="term" value="P:methylation"/>
    <property type="evidence" value="ECO:0007669"/>
    <property type="project" value="UniProtKB-KW"/>
</dbReference>